<accession>A0A0E2H3F9</accession>
<dbReference type="RefSeq" id="WP_002587760.1">
    <property type="nucleotide sequence ID" value="NZ_KB850993.1"/>
</dbReference>
<proteinExistence type="predicted"/>
<dbReference type="Proteomes" id="UP000013085">
    <property type="component" value="Unassembled WGS sequence"/>
</dbReference>
<gene>
    <name evidence="1" type="ORF">HMPREF1090_05184</name>
</gene>
<evidence type="ECO:0000313" key="2">
    <source>
        <dbReference type="Proteomes" id="UP000013085"/>
    </source>
</evidence>
<dbReference type="GeneID" id="57960512"/>
<organism evidence="1 2">
    <name type="scientific">[Clostridium] clostridioforme 90A8</name>
    <dbReference type="NCBI Taxonomy" id="999408"/>
    <lineage>
        <taxon>Bacteria</taxon>
        <taxon>Bacillati</taxon>
        <taxon>Bacillota</taxon>
        <taxon>Clostridia</taxon>
        <taxon>Lachnospirales</taxon>
        <taxon>Lachnospiraceae</taxon>
        <taxon>Enterocloster</taxon>
    </lineage>
</organism>
<name>A0A0E2H3F9_9FIRM</name>
<dbReference type="EMBL" id="AGYR01000068">
    <property type="protein sequence ID" value="ENZ07332.1"/>
    <property type="molecule type" value="Genomic_DNA"/>
</dbReference>
<dbReference type="PATRIC" id="fig|999408.3.peg.5574"/>
<sequence>MAYPKVHIVNSTNFSVKGKVKYASAFCSDDNYEIAPWESWTAGSRGVCLLTEVSATVHTPGHDTKATPYESSGTSYSQFAVLQTESGKFTMTRIVT</sequence>
<comment type="caution">
    <text evidence="1">The sequence shown here is derived from an EMBL/GenBank/DDBJ whole genome shotgun (WGS) entry which is preliminary data.</text>
</comment>
<evidence type="ECO:0000313" key="1">
    <source>
        <dbReference type="EMBL" id="ENZ07332.1"/>
    </source>
</evidence>
<dbReference type="HOGENOM" id="CLU_165399_0_0_9"/>
<dbReference type="AlphaFoldDB" id="A0A0E2H3F9"/>
<reference evidence="1 2" key="1">
    <citation type="submission" date="2013-01" db="EMBL/GenBank/DDBJ databases">
        <title>The Genome Sequence of Clostridium clostridioforme 90A8.</title>
        <authorList>
            <consortium name="The Broad Institute Genome Sequencing Platform"/>
            <person name="Earl A."/>
            <person name="Ward D."/>
            <person name="Feldgarden M."/>
            <person name="Gevers D."/>
            <person name="Courvalin P."/>
            <person name="Lambert T."/>
            <person name="Walker B."/>
            <person name="Young S.K."/>
            <person name="Zeng Q."/>
            <person name="Gargeya S."/>
            <person name="Fitzgerald M."/>
            <person name="Haas B."/>
            <person name="Abouelleil A."/>
            <person name="Alvarado L."/>
            <person name="Arachchi H.M."/>
            <person name="Berlin A.M."/>
            <person name="Chapman S.B."/>
            <person name="Dewar J."/>
            <person name="Goldberg J."/>
            <person name="Griggs A."/>
            <person name="Gujja S."/>
            <person name="Hansen M."/>
            <person name="Howarth C."/>
            <person name="Imamovic A."/>
            <person name="Larimer J."/>
            <person name="McCowan C."/>
            <person name="Murphy C."/>
            <person name="Neiman D."/>
            <person name="Pearson M."/>
            <person name="Priest M."/>
            <person name="Roberts A."/>
            <person name="Saif S."/>
            <person name="Shea T."/>
            <person name="Sisk P."/>
            <person name="Sykes S."/>
            <person name="Wortman J."/>
            <person name="Nusbaum C."/>
            <person name="Birren B."/>
        </authorList>
    </citation>
    <scope>NUCLEOTIDE SEQUENCE [LARGE SCALE GENOMIC DNA]</scope>
    <source>
        <strain evidence="1 2">90A8</strain>
    </source>
</reference>
<protein>
    <submittedName>
        <fullName evidence="1">Uncharacterized protein</fullName>
    </submittedName>
</protein>